<evidence type="ECO:0000313" key="2">
    <source>
        <dbReference type="Proteomes" id="UP000238479"/>
    </source>
</evidence>
<accession>A0A2P6QQV3</accession>
<proteinExistence type="predicted"/>
<organism evidence="1 2">
    <name type="scientific">Rosa chinensis</name>
    <name type="common">China rose</name>
    <dbReference type="NCBI Taxonomy" id="74649"/>
    <lineage>
        <taxon>Eukaryota</taxon>
        <taxon>Viridiplantae</taxon>
        <taxon>Streptophyta</taxon>
        <taxon>Embryophyta</taxon>
        <taxon>Tracheophyta</taxon>
        <taxon>Spermatophyta</taxon>
        <taxon>Magnoliopsida</taxon>
        <taxon>eudicotyledons</taxon>
        <taxon>Gunneridae</taxon>
        <taxon>Pentapetalae</taxon>
        <taxon>rosids</taxon>
        <taxon>fabids</taxon>
        <taxon>Rosales</taxon>
        <taxon>Rosaceae</taxon>
        <taxon>Rosoideae</taxon>
        <taxon>Rosoideae incertae sedis</taxon>
        <taxon>Rosa</taxon>
    </lineage>
</organism>
<keyword evidence="2" id="KW-1185">Reference proteome</keyword>
<gene>
    <name evidence="1" type="ORF">RchiOBHm_Chr4g0393061</name>
</gene>
<evidence type="ECO:0000313" key="1">
    <source>
        <dbReference type="EMBL" id="PRQ36570.1"/>
    </source>
</evidence>
<dbReference type="EMBL" id="PDCK01000042">
    <property type="protein sequence ID" value="PRQ36570.1"/>
    <property type="molecule type" value="Genomic_DNA"/>
</dbReference>
<sequence length="105" mass="11513">MIPPLCSFACIDLHANHMGPGGLAAGFGAGSYSRDHALLDFGHNHNHLKIVLQIVSMSCHLIASHKASCMLAKALPSFAHKSKVHNCFLPHQMSQKWEIKIIFMP</sequence>
<protein>
    <submittedName>
        <fullName evidence="1">Uncharacterized protein</fullName>
    </submittedName>
</protein>
<dbReference type="Proteomes" id="UP000238479">
    <property type="component" value="Chromosome 4"/>
</dbReference>
<comment type="caution">
    <text evidence="1">The sequence shown here is derived from an EMBL/GenBank/DDBJ whole genome shotgun (WGS) entry which is preliminary data.</text>
</comment>
<name>A0A2P6QQV3_ROSCH</name>
<dbReference type="AlphaFoldDB" id="A0A2P6QQV3"/>
<reference evidence="1 2" key="1">
    <citation type="journal article" date="2018" name="Nat. Genet.">
        <title>The Rosa genome provides new insights in the design of modern roses.</title>
        <authorList>
            <person name="Bendahmane M."/>
        </authorList>
    </citation>
    <scope>NUCLEOTIDE SEQUENCE [LARGE SCALE GENOMIC DNA]</scope>
    <source>
        <strain evidence="2">cv. Old Blush</strain>
    </source>
</reference>
<dbReference type="Gramene" id="PRQ36570">
    <property type="protein sequence ID" value="PRQ36570"/>
    <property type="gene ID" value="RchiOBHm_Chr4g0393061"/>
</dbReference>